<organism evidence="1 2">
    <name type="scientific">Tenebrio molitor</name>
    <name type="common">Yellow mealworm beetle</name>
    <dbReference type="NCBI Taxonomy" id="7067"/>
    <lineage>
        <taxon>Eukaryota</taxon>
        <taxon>Metazoa</taxon>
        <taxon>Ecdysozoa</taxon>
        <taxon>Arthropoda</taxon>
        <taxon>Hexapoda</taxon>
        <taxon>Insecta</taxon>
        <taxon>Pterygota</taxon>
        <taxon>Neoptera</taxon>
        <taxon>Endopterygota</taxon>
        <taxon>Coleoptera</taxon>
        <taxon>Polyphaga</taxon>
        <taxon>Cucujiformia</taxon>
        <taxon>Tenebrionidae</taxon>
        <taxon>Tenebrio</taxon>
    </lineage>
</organism>
<dbReference type="Proteomes" id="UP000719412">
    <property type="component" value="Unassembled WGS sequence"/>
</dbReference>
<reference evidence="1" key="1">
    <citation type="journal article" date="2020" name="J Insects Food Feed">
        <title>The yellow mealworm (Tenebrio molitor) genome: a resource for the emerging insects as food and feed industry.</title>
        <authorList>
            <person name="Eriksson T."/>
            <person name="Andere A."/>
            <person name="Kelstrup H."/>
            <person name="Emery V."/>
            <person name="Picard C."/>
        </authorList>
    </citation>
    <scope>NUCLEOTIDE SEQUENCE</scope>
    <source>
        <strain evidence="1">Stoneville</strain>
        <tissue evidence="1">Whole head</tissue>
    </source>
</reference>
<accession>A0A8J6LL83</accession>
<reference evidence="1" key="2">
    <citation type="submission" date="2021-08" db="EMBL/GenBank/DDBJ databases">
        <authorList>
            <person name="Eriksson T."/>
        </authorList>
    </citation>
    <scope>NUCLEOTIDE SEQUENCE</scope>
    <source>
        <strain evidence="1">Stoneville</strain>
        <tissue evidence="1">Whole head</tissue>
    </source>
</reference>
<evidence type="ECO:0000313" key="1">
    <source>
        <dbReference type="EMBL" id="KAH0822697.1"/>
    </source>
</evidence>
<proteinExistence type="predicted"/>
<evidence type="ECO:0000313" key="2">
    <source>
        <dbReference type="Proteomes" id="UP000719412"/>
    </source>
</evidence>
<dbReference type="AlphaFoldDB" id="A0A8J6LL83"/>
<dbReference type="EMBL" id="JABDTM020000157">
    <property type="protein sequence ID" value="KAH0822697.1"/>
    <property type="molecule type" value="Genomic_DNA"/>
</dbReference>
<comment type="caution">
    <text evidence="1">The sequence shown here is derived from an EMBL/GenBank/DDBJ whole genome shotgun (WGS) entry which is preliminary data.</text>
</comment>
<name>A0A8J6LL83_TENMO</name>
<gene>
    <name evidence="1" type="ORF">GEV33_000094</name>
</gene>
<protein>
    <submittedName>
        <fullName evidence="1">Uncharacterized protein</fullName>
    </submittedName>
</protein>
<keyword evidence="2" id="KW-1185">Reference proteome</keyword>
<sequence>MNHVVDMSFEVTTPGMIEKIHKIVLTGRREKVKERAGTVSICTEGVCNILHEILRQNNSLINGQEKGNQLQIRQRCIG</sequence>